<organism evidence="1">
    <name type="scientific">Schistosoma curassoni</name>
    <dbReference type="NCBI Taxonomy" id="6186"/>
    <lineage>
        <taxon>Eukaryota</taxon>
        <taxon>Metazoa</taxon>
        <taxon>Spiralia</taxon>
        <taxon>Lophotrochozoa</taxon>
        <taxon>Platyhelminthes</taxon>
        <taxon>Trematoda</taxon>
        <taxon>Digenea</taxon>
        <taxon>Strigeidida</taxon>
        <taxon>Schistosomatoidea</taxon>
        <taxon>Schistosomatidae</taxon>
        <taxon>Schistosoma</taxon>
    </lineage>
</organism>
<name>A0A183K971_9TREM</name>
<reference evidence="1" key="1">
    <citation type="submission" date="2016-06" db="UniProtKB">
        <authorList>
            <consortium name="WormBaseParasite"/>
        </authorList>
    </citation>
    <scope>IDENTIFICATION</scope>
</reference>
<proteinExistence type="predicted"/>
<dbReference type="AlphaFoldDB" id="A0A183K971"/>
<accession>A0A183K971</accession>
<sequence>MNTCFRVFQVNKLLVYESFSYTTRDGNLHYIEVSILPAYDPNDHHDYNLYNKQINHEQLDDIMHKLWLDQMMLHDVNKPNQNVQLIVELFHWHTMVLCINHIVLIMLLKLDLRLLHPVLMPKTCYLNVKQMDCQYMLNHHFSTEFVYLHPIEYLQYFQKFLIQILVVS</sequence>
<protein>
    <submittedName>
        <fullName evidence="1">Uncharacterized protein</fullName>
    </submittedName>
</protein>
<dbReference type="WBParaSite" id="SCUD_0001155301-mRNA-1">
    <property type="protein sequence ID" value="SCUD_0001155301-mRNA-1"/>
    <property type="gene ID" value="SCUD_0001155301"/>
</dbReference>
<evidence type="ECO:0000313" key="1">
    <source>
        <dbReference type="WBParaSite" id="SCUD_0001155301-mRNA-1"/>
    </source>
</evidence>